<evidence type="ECO:0000259" key="9">
    <source>
        <dbReference type="PROSITE" id="PS50883"/>
    </source>
</evidence>
<dbReference type="SUPFAM" id="SSF141868">
    <property type="entry name" value="EAL domain-like"/>
    <property type="match status" value="1"/>
</dbReference>
<feature type="transmembrane region" description="Helical" evidence="8">
    <location>
        <begin position="146"/>
        <end position="164"/>
    </location>
</feature>
<dbReference type="EMBL" id="JAATLJ010000001">
    <property type="protein sequence ID" value="NIZ40298.1"/>
    <property type="molecule type" value="Genomic_DNA"/>
</dbReference>
<dbReference type="Pfam" id="PF00563">
    <property type="entry name" value="EAL"/>
    <property type="match status" value="1"/>
</dbReference>
<evidence type="ECO:0000313" key="12">
    <source>
        <dbReference type="Proteomes" id="UP000711995"/>
    </source>
</evidence>
<feature type="transmembrane region" description="Helical" evidence="8">
    <location>
        <begin position="72"/>
        <end position="96"/>
    </location>
</feature>
<organism evidence="11 12">
    <name type="scientific">Entomospira entomophila</name>
    <dbReference type="NCBI Taxonomy" id="2719988"/>
    <lineage>
        <taxon>Bacteria</taxon>
        <taxon>Pseudomonadati</taxon>
        <taxon>Spirochaetota</taxon>
        <taxon>Spirochaetia</taxon>
        <taxon>Spirochaetales</taxon>
        <taxon>Spirochaetaceae</taxon>
        <taxon>Entomospira</taxon>
    </lineage>
</organism>
<gene>
    <name evidence="11" type="ORF">HCT14_02060</name>
</gene>
<feature type="transmembrane region" description="Helical" evidence="8">
    <location>
        <begin position="108"/>
        <end position="126"/>
    </location>
</feature>
<dbReference type="InterPro" id="IPR035919">
    <property type="entry name" value="EAL_sf"/>
</dbReference>
<evidence type="ECO:0000256" key="5">
    <source>
        <dbReference type="ARBA" id="ARBA00022692"/>
    </source>
</evidence>
<feature type="transmembrane region" description="Helical" evidence="8">
    <location>
        <begin position="185"/>
        <end position="205"/>
    </location>
</feature>
<dbReference type="RefSeq" id="WP_167699901.1">
    <property type="nucleotide sequence ID" value="NZ_CP118174.1"/>
</dbReference>
<dbReference type="GO" id="GO:0008982">
    <property type="term" value="F:protein-N(PI)-phosphohistidine-sugar phosphotransferase activity"/>
    <property type="evidence" value="ECO:0007669"/>
    <property type="project" value="InterPro"/>
</dbReference>
<comment type="subcellular location">
    <subcellularLocation>
        <location evidence="1">Cell membrane</location>
        <topology evidence="1">Multi-pass membrane protein</topology>
    </subcellularLocation>
</comment>
<dbReference type="Pfam" id="PF02378">
    <property type="entry name" value="PTS_EIIC"/>
    <property type="match status" value="1"/>
</dbReference>
<accession>A0A968GAY2</accession>
<keyword evidence="2" id="KW-0813">Transport</keyword>
<evidence type="ECO:0000256" key="7">
    <source>
        <dbReference type="ARBA" id="ARBA00023136"/>
    </source>
</evidence>
<keyword evidence="5 8" id="KW-0812">Transmembrane</keyword>
<feature type="transmembrane region" description="Helical" evidence="8">
    <location>
        <begin position="401"/>
        <end position="421"/>
    </location>
</feature>
<feature type="domain" description="PTS EIIC type-3" evidence="10">
    <location>
        <begin position="9"/>
        <end position="418"/>
    </location>
</feature>
<dbReference type="GO" id="GO:0009401">
    <property type="term" value="P:phosphoenolpyruvate-dependent sugar phosphotransferase system"/>
    <property type="evidence" value="ECO:0007669"/>
    <property type="project" value="InterPro"/>
</dbReference>
<keyword evidence="12" id="KW-1185">Reference proteome</keyword>
<dbReference type="PANTHER" id="PTHR33121:SF71">
    <property type="entry name" value="OXYGEN SENSOR PROTEIN DOSP"/>
    <property type="match status" value="1"/>
</dbReference>
<evidence type="ECO:0000256" key="4">
    <source>
        <dbReference type="ARBA" id="ARBA00022597"/>
    </source>
</evidence>
<dbReference type="InterPro" id="IPR004501">
    <property type="entry name" value="PTS_EIIC_3"/>
</dbReference>
<evidence type="ECO:0000256" key="2">
    <source>
        <dbReference type="ARBA" id="ARBA00022448"/>
    </source>
</evidence>
<dbReference type="Proteomes" id="UP000711995">
    <property type="component" value="Unassembled WGS sequence"/>
</dbReference>
<evidence type="ECO:0000313" key="11">
    <source>
        <dbReference type="EMBL" id="NIZ40298.1"/>
    </source>
</evidence>
<keyword evidence="7 8" id="KW-0472">Membrane</keyword>
<feature type="transmembrane region" description="Helical" evidence="8">
    <location>
        <begin position="373"/>
        <end position="395"/>
    </location>
</feature>
<comment type="caution">
    <text evidence="11">The sequence shown here is derived from an EMBL/GenBank/DDBJ whole genome shotgun (WGS) entry which is preliminary data.</text>
</comment>
<feature type="domain" description="EAL" evidence="9">
    <location>
        <begin position="463"/>
        <end position="717"/>
    </location>
</feature>
<dbReference type="InterPro" id="IPR003352">
    <property type="entry name" value="PTS_EIIC"/>
</dbReference>
<proteinExistence type="predicted"/>
<keyword evidence="6 8" id="KW-1133">Transmembrane helix</keyword>
<feature type="transmembrane region" description="Helical" evidence="8">
    <location>
        <begin position="290"/>
        <end position="313"/>
    </location>
</feature>
<dbReference type="AlphaFoldDB" id="A0A968GAY2"/>
<dbReference type="PROSITE" id="PS51105">
    <property type="entry name" value="PTS_EIIC_TYPE_3"/>
    <property type="match status" value="1"/>
</dbReference>
<dbReference type="Gene3D" id="3.20.20.450">
    <property type="entry name" value="EAL domain"/>
    <property type="match status" value="1"/>
</dbReference>
<dbReference type="GO" id="GO:0005886">
    <property type="term" value="C:plasma membrane"/>
    <property type="evidence" value="ECO:0007669"/>
    <property type="project" value="UniProtKB-SubCell"/>
</dbReference>
<evidence type="ECO:0000256" key="6">
    <source>
        <dbReference type="ARBA" id="ARBA00022989"/>
    </source>
</evidence>
<reference evidence="11 12" key="1">
    <citation type="submission" date="2020-03" db="EMBL/GenBank/DDBJ databases">
        <title>Spirochaetal bacteria isolated from arthropods constitute a novel genus Entomospira genus novum within the order Spirochaetales.</title>
        <authorList>
            <person name="Grana-Miraglia L."/>
            <person name="Sikutova S."/>
            <person name="Fingerle V."/>
            <person name="Sing A."/>
            <person name="Castillo-Ramirez S."/>
            <person name="Margos G."/>
            <person name="Rudolf I."/>
        </authorList>
    </citation>
    <scope>NUCLEOTIDE SEQUENCE [LARGE SCALE GENOMIC DNA]</scope>
    <source>
        <strain evidence="11 12">BR193</strain>
    </source>
</reference>
<feature type="transmembrane region" description="Helical" evidence="8">
    <location>
        <begin position="325"/>
        <end position="342"/>
    </location>
</feature>
<name>A0A968GAY2_9SPIO</name>
<dbReference type="PROSITE" id="PS50883">
    <property type="entry name" value="EAL"/>
    <property type="match status" value="1"/>
</dbReference>
<dbReference type="CDD" id="cd01948">
    <property type="entry name" value="EAL"/>
    <property type="match status" value="1"/>
</dbReference>
<dbReference type="SMART" id="SM00052">
    <property type="entry name" value="EAL"/>
    <property type="match status" value="1"/>
</dbReference>
<keyword evidence="4 11" id="KW-0762">Sugar transport</keyword>
<evidence type="ECO:0000259" key="10">
    <source>
        <dbReference type="PROSITE" id="PS51105"/>
    </source>
</evidence>
<dbReference type="GO" id="GO:0071111">
    <property type="term" value="F:cyclic-guanylate-specific phosphodiesterase activity"/>
    <property type="evidence" value="ECO:0007669"/>
    <property type="project" value="InterPro"/>
</dbReference>
<keyword evidence="3" id="KW-1003">Cell membrane</keyword>
<evidence type="ECO:0000256" key="1">
    <source>
        <dbReference type="ARBA" id="ARBA00004651"/>
    </source>
</evidence>
<dbReference type="InterPro" id="IPR001633">
    <property type="entry name" value="EAL_dom"/>
</dbReference>
<evidence type="ECO:0000256" key="8">
    <source>
        <dbReference type="SAM" id="Phobius"/>
    </source>
</evidence>
<dbReference type="PANTHER" id="PTHR33121">
    <property type="entry name" value="CYCLIC DI-GMP PHOSPHODIESTERASE PDEF"/>
    <property type="match status" value="1"/>
</dbReference>
<dbReference type="InterPro" id="IPR050706">
    <property type="entry name" value="Cyclic-di-GMP_PDE-like"/>
</dbReference>
<protein>
    <submittedName>
        <fullName evidence="11">PTS sugar transporter subunit IIC/EAL domain-containing protein</fullName>
    </submittedName>
</protein>
<evidence type="ECO:0000256" key="3">
    <source>
        <dbReference type="ARBA" id="ARBA00022475"/>
    </source>
</evidence>
<sequence>MKWIKKINLMDKIVFIIGTMQRNRYLKSIQQGFELTIPLLIVSSIILLLLNFPYIPYQIWMRNTFDIKDRDIYQIVNAVWVINCISFVMGISYILAESFNQASLVGMARYRSFLSMIISVTAYLIFIVSDRNMVYGDGFQRFPADVFIAVITALIASRIFVALSSIRPLEKDMHADMSNPVLSRVYATIMPAVTTLLIFVILRFLRSYIDLKNLGGFFSHIYNNFHIGSVPSTLGDAFRYVLLESLYWLFGIDGTMILNDINGSRLALSGLPHYNFFTIEPNEFIFSRTFFAHFVYIGGEGALFGLILAYWWLRIRTDYDRTIQMATVPVFFNISKLLLYGLPIIANPIFILPFLVAPLLTLLISYMAFSFGLVAPISTSVSWYTPVIISGYLSTDSLSGAILQVVNLLVSMFVYAPFLVLSRQIRDHEYQQGHKELLEFSMNRYVVEESFLNIRTDVVGAAARILSADLRAALRAGQFFLMYQPKINFLERKVMGVEALIRWKHPVYGFISPAVIISIAEENDLLDELSHWVITESARQIAEWRSQGLDNVHVGVNLSAREINSPYLADFILNTLEFYNVDPHQLEIEIVETVELTVNNLVQQQLQRLVQMGITLAIDDFGVGHGSAIYLKNFDISTLKVDRAISEEAHRDHRVAAIFNGIMSICNDLKVTMVIEHVETEEQLKYLVQRGGNIFQGYFFSKPLLSGDLFTYVQSVEADKSLLTKALVSEELRALVDADISG</sequence>
<feature type="transmembrane region" description="Helical" evidence="8">
    <location>
        <begin position="32"/>
        <end position="52"/>
    </location>
</feature>